<dbReference type="EMBL" id="JAGRRH010000009">
    <property type="protein sequence ID" value="KAG7365298.1"/>
    <property type="molecule type" value="Genomic_DNA"/>
</dbReference>
<proteinExistence type="predicted"/>
<name>A0A9K3LNZ8_9STRA</name>
<organism evidence="2 3">
    <name type="scientific">Nitzschia inconspicua</name>
    <dbReference type="NCBI Taxonomy" id="303405"/>
    <lineage>
        <taxon>Eukaryota</taxon>
        <taxon>Sar</taxon>
        <taxon>Stramenopiles</taxon>
        <taxon>Ochrophyta</taxon>
        <taxon>Bacillariophyta</taxon>
        <taxon>Bacillariophyceae</taxon>
        <taxon>Bacillariophycidae</taxon>
        <taxon>Bacillariales</taxon>
        <taxon>Bacillariaceae</taxon>
        <taxon>Nitzschia</taxon>
    </lineage>
</organism>
<dbReference type="Proteomes" id="UP000693970">
    <property type="component" value="Unassembled WGS sequence"/>
</dbReference>
<gene>
    <name evidence="2" type="ORF">IV203_038501</name>
</gene>
<reference evidence="2" key="1">
    <citation type="journal article" date="2021" name="Sci. Rep.">
        <title>Diploid genomic architecture of Nitzschia inconspicua, an elite biomass production diatom.</title>
        <authorList>
            <person name="Oliver A."/>
            <person name="Podell S."/>
            <person name="Pinowska A."/>
            <person name="Traller J.C."/>
            <person name="Smith S.R."/>
            <person name="McClure R."/>
            <person name="Beliaev A."/>
            <person name="Bohutskyi P."/>
            <person name="Hill E.A."/>
            <person name="Rabines A."/>
            <person name="Zheng H."/>
            <person name="Allen L.Z."/>
            <person name="Kuo A."/>
            <person name="Grigoriev I.V."/>
            <person name="Allen A.E."/>
            <person name="Hazlebeck D."/>
            <person name="Allen E.E."/>
        </authorList>
    </citation>
    <scope>NUCLEOTIDE SEQUENCE</scope>
    <source>
        <strain evidence="2">Hildebrandi</strain>
    </source>
</reference>
<feature type="region of interest" description="Disordered" evidence="1">
    <location>
        <begin position="8"/>
        <end position="33"/>
    </location>
</feature>
<dbReference type="AlphaFoldDB" id="A0A9K3LNZ8"/>
<evidence type="ECO:0000313" key="3">
    <source>
        <dbReference type="Proteomes" id="UP000693970"/>
    </source>
</evidence>
<evidence type="ECO:0000313" key="2">
    <source>
        <dbReference type="EMBL" id="KAG7365298.1"/>
    </source>
</evidence>
<evidence type="ECO:0000256" key="1">
    <source>
        <dbReference type="SAM" id="MobiDB-lite"/>
    </source>
</evidence>
<sequence length="465" mass="50225">MGLFSTLAASSTAGGDDGQPHQPPSVATNTLASSSSAQLPTLVQLYTDHKPILLEQTSKVTGYTTMTYQAVQVGASQDVELKNRHVNPDLGVWNCHVQQPTKRDNNTTSNAAATTDQPSQLVDLLLAKVSPQASAYCLTVDLSEESKVEPNLNLLQSTLVRHLIEHPPIVADPATVSTETDKTKTTNLYDLQVVQFGLASNDKGTTEQKIDEASKDVVVSVMICAILPPEDDPTEVSEQAYKKKQARALVIYHLRKFANAINAALCFVRDEEAAMQEQWQADLATAVSKDSLVEAVTSFDSTNAVATEDTQPAISYEMLSNVWYDLAMGIPVWLDDAYTIVKDVGNASVDADSSEAVTITALYGPGKQQEDLIESVLLRNANYPGHWDASKESLWVALPAPSEPAPPANTTKTGDEGWLTQLRESIASALPPEKATPKAEEGNDEKPKEKDAAVSSFFESLLKNP</sequence>
<feature type="compositionally biased region" description="Basic and acidic residues" evidence="1">
    <location>
        <begin position="435"/>
        <end position="452"/>
    </location>
</feature>
<feature type="region of interest" description="Disordered" evidence="1">
    <location>
        <begin position="399"/>
        <end position="465"/>
    </location>
</feature>
<dbReference type="OrthoDB" id="46448at2759"/>
<accession>A0A9K3LNZ8</accession>
<comment type="caution">
    <text evidence="2">The sequence shown here is derived from an EMBL/GenBank/DDBJ whole genome shotgun (WGS) entry which is preliminary data.</text>
</comment>
<protein>
    <submittedName>
        <fullName evidence="2">Uncharacterized protein</fullName>
    </submittedName>
</protein>
<reference evidence="2" key="2">
    <citation type="submission" date="2021-04" db="EMBL/GenBank/DDBJ databases">
        <authorList>
            <person name="Podell S."/>
        </authorList>
    </citation>
    <scope>NUCLEOTIDE SEQUENCE</scope>
    <source>
        <strain evidence="2">Hildebrandi</strain>
    </source>
</reference>
<keyword evidence="3" id="KW-1185">Reference proteome</keyword>